<feature type="domain" description="Translation initiation factor 3 C-terminal" evidence="6">
    <location>
        <begin position="67"/>
        <end position="150"/>
    </location>
</feature>
<dbReference type="GO" id="GO:0016020">
    <property type="term" value="C:membrane"/>
    <property type="evidence" value="ECO:0007669"/>
    <property type="project" value="TreeGrafter"/>
</dbReference>
<dbReference type="EMBL" id="LCAK01000001">
    <property type="protein sequence ID" value="KKR89293.1"/>
    <property type="molecule type" value="Genomic_DNA"/>
</dbReference>
<sequence length="151" mass="17479">MLDEEGKNLGIMPLEAALKLAQDKTLDLIEVVPTAKPPVAKIISFDKFRYQREKELKKQKASQKISELKQVQISAREAKNDLETKVRKIEEFLAEGNKVEIMLTLRGREKYNRTWAFQKLNEFLKMIPTECKITMEPRFGGRGLITQITKK</sequence>
<dbReference type="AlphaFoldDB" id="A0A0G0UKH4"/>
<dbReference type="PANTHER" id="PTHR10938:SF0">
    <property type="entry name" value="TRANSLATION INITIATION FACTOR IF-3, MITOCHONDRIAL"/>
    <property type="match status" value="1"/>
</dbReference>
<dbReference type="Gene3D" id="3.10.20.80">
    <property type="entry name" value="Translation initiation factor 3 (IF-3), N-terminal domain"/>
    <property type="match status" value="1"/>
</dbReference>
<keyword evidence="2 8" id="KW-0396">Initiation factor</keyword>
<dbReference type="Gene3D" id="3.30.110.10">
    <property type="entry name" value="Translation initiation factor 3 (IF-3), C-terminal domain"/>
    <property type="match status" value="1"/>
</dbReference>
<comment type="caution">
    <text evidence="8">The sequence shown here is derived from an EMBL/GenBank/DDBJ whole genome shotgun (WGS) entry which is preliminary data.</text>
</comment>
<dbReference type="InterPro" id="IPR036787">
    <property type="entry name" value="T_IF-3_N_sf"/>
</dbReference>
<dbReference type="GO" id="GO:0043022">
    <property type="term" value="F:ribosome binding"/>
    <property type="evidence" value="ECO:0007669"/>
    <property type="project" value="TreeGrafter"/>
</dbReference>
<evidence type="ECO:0000256" key="4">
    <source>
        <dbReference type="NCBIfam" id="TIGR00168"/>
    </source>
</evidence>
<dbReference type="SUPFAM" id="SSF55200">
    <property type="entry name" value="Translation initiation factor IF3, C-terminal domain"/>
    <property type="match status" value="1"/>
</dbReference>
<proteinExistence type="inferred from homology"/>
<dbReference type="PANTHER" id="PTHR10938">
    <property type="entry name" value="TRANSLATION INITIATION FACTOR IF-3"/>
    <property type="match status" value="1"/>
</dbReference>
<evidence type="ECO:0000313" key="8">
    <source>
        <dbReference type="EMBL" id="KKR89293.1"/>
    </source>
</evidence>
<feature type="coiled-coil region" evidence="5">
    <location>
        <begin position="51"/>
        <end position="95"/>
    </location>
</feature>
<dbReference type="Pfam" id="PF00707">
    <property type="entry name" value="IF3_C"/>
    <property type="match status" value="1"/>
</dbReference>
<name>A0A0G0UKH4_9BACT</name>
<evidence type="ECO:0000256" key="3">
    <source>
        <dbReference type="ARBA" id="ARBA00022917"/>
    </source>
</evidence>
<dbReference type="GO" id="GO:0005829">
    <property type="term" value="C:cytosol"/>
    <property type="evidence" value="ECO:0007669"/>
    <property type="project" value="TreeGrafter"/>
</dbReference>
<keyword evidence="5" id="KW-0175">Coiled coil</keyword>
<evidence type="ECO:0000256" key="5">
    <source>
        <dbReference type="SAM" id="Coils"/>
    </source>
</evidence>
<accession>A0A0G0UKH4</accession>
<dbReference type="SUPFAM" id="SSF54364">
    <property type="entry name" value="Translation initiation factor IF3, N-terminal domain"/>
    <property type="match status" value="1"/>
</dbReference>
<dbReference type="InterPro" id="IPR001288">
    <property type="entry name" value="Translation_initiation_fac_3"/>
</dbReference>
<comment type="similarity">
    <text evidence="1">Belongs to the IF-3 family.</text>
</comment>
<dbReference type="Proteomes" id="UP000033918">
    <property type="component" value="Unassembled WGS sequence"/>
</dbReference>
<dbReference type="InterPro" id="IPR019814">
    <property type="entry name" value="Translation_initiation_fac_3_N"/>
</dbReference>
<dbReference type="GO" id="GO:0032790">
    <property type="term" value="P:ribosome disassembly"/>
    <property type="evidence" value="ECO:0007669"/>
    <property type="project" value="TreeGrafter"/>
</dbReference>
<evidence type="ECO:0000313" key="9">
    <source>
        <dbReference type="Proteomes" id="UP000033918"/>
    </source>
</evidence>
<protein>
    <recommendedName>
        <fullName evidence="4">Translation initiation factor IF-3</fullName>
    </recommendedName>
</protein>
<gene>
    <name evidence="8" type="ORF">UU38_C0001G0195</name>
</gene>
<dbReference type="GO" id="GO:0003743">
    <property type="term" value="F:translation initiation factor activity"/>
    <property type="evidence" value="ECO:0007669"/>
    <property type="project" value="UniProtKB-UniRule"/>
</dbReference>
<evidence type="ECO:0000259" key="7">
    <source>
        <dbReference type="Pfam" id="PF05198"/>
    </source>
</evidence>
<feature type="domain" description="Translation initiation factor 3 N-terminal" evidence="7">
    <location>
        <begin position="2"/>
        <end position="59"/>
    </location>
</feature>
<dbReference type="NCBIfam" id="TIGR00168">
    <property type="entry name" value="infC"/>
    <property type="match status" value="1"/>
</dbReference>
<evidence type="ECO:0000259" key="6">
    <source>
        <dbReference type="Pfam" id="PF00707"/>
    </source>
</evidence>
<dbReference type="InterPro" id="IPR036788">
    <property type="entry name" value="T_IF-3_C_sf"/>
</dbReference>
<keyword evidence="3" id="KW-0648">Protein biosynthesis</keyword>
<evidence type="ECO:0000256" key="2">
    <source>
        <dbReference type="ARBA" id="ARBA00022540"/>
    </source>
</evidence>
<evidence type="ECO:0000256" key="1">
    <source>
        <dbReference type="ARBA" id="ARBA00005439"/>
    </source>
</evidence>
<dbReference type="InterPro" id="IPR019815">
    <property type="entry name" value="Translation_initiation_fac_3_C"/>
</dbReference>
<reference evidence="8 9" key="1">
    <citation type="journal article" date="2015" name="Nature">
        <title>rRNA introns, odd ribosomes, and small enigmatic genomes across a large radiation of phyla.</title>
        <authorList>
            <person name="Brown C.T."/>
            <person name="Hug L.A."/>
            <person name="Thomas B.C."/>
            <person name="Sharon I."/>
            <person name="Castelle C.J."/>
            <person name="Singh A."/>
            <person name="Wilkins M.J."/>
            <person name="Williams K.H."/>
            <person name="Banfield J.F."/>
        </authorList>
    </citation>
    <scope>NUCLEOTIDE SEQUENCE [LARGE SCALE GENOMIC DNA]</scope>
</reference>
<organism evidence="8 9">
    <name type="scientific">Candidatus Wolfebacteria bacterium GW2011_GWB1_41_12</name>
    <dbReference type="NCBI Taxonomy" id="1619006"/>
    <lineage>
        <taxon>Bacteria</taxon>
        <taxon>Candidatus Wolfeibacteriota</taxon>
    </lineage>
</organism>
<dbReference type="Pfam" id="PF05198">
    <property type="entry name" value="IF3_N"/>
    <property type="match status" value="1"/>
</dbReference>